<dbReference type="InterPro" id="IPR013830">
    <property type="entry name" value="SGNH_hydro"/>
</dbReference>
<sequence length="221" mass="23644">MHFLAMGDSITFGEGATRHCLSYPCVLTQMLRHTRGIKSASGLVVAEPGWTSGALNAAAHALGRMAFAKERAIIIWVGGDDLAYAALAAANGSPHPMQVVTSALKRYGYQLRGLVRYIQTSTHTPIYLCTQYNPFPNSPLAVDGIAALNAVTKEVTDSTGCVCVPTASWFAGRQKELIAGYRTGTLRDIERHGVLPIHPNNAGHQVIARGLYGIIAPKFGL</sequence>
<accession>A0A9E6ZNK9</accession>
<dbReference type="Gene3D" id="3.40.50.1110">
    <property type="entry name" value="SGNH hydrolase"/>
    <property type="match status" value="1"/>
</dbReference>
<keyword evidence="2" id="KW-1185">Reference proteome</keyword>
<dbReference type="AlphaFoldDB" id="T0BUZ4"/>
<gene>
    <name evidence="1" type="ORF">K1I37_07635</name>
</gene>
<evidence type="ECO:0000313" key="2">
    <source>
        <dbReference type="Proteomes" id="UP000829401"/>
    </source>
</evidence>
<dbReference type="CDD" id="cd00229">
    <property type="entry name" value="SGNH_hydrolase"/>
    <property type="match status" value="1"/>
</dbReference>
<dbReference type="InterPro" id="IPR036514">
    <property type="entry name" value="SGNH_hydro_sf"/>
</dbReference>
<dbReference type="Pfam" id="PF13472">
    <property type="entry name" value="Lipase_GDSL_2"/>
    <property type="match status" value="1"/>
</dbReference>
<name>T0BUZ4_ALIAG</name>
<dbReference type="KEGG" id="aaco:K1I37_07635"/>
<dbReference type="EMBL" id="CP080467">
    <property type="protein sequence ID" value="UNO50336.1"/>
    <property type="molecule type" value="Genomic_DNA"/>
</dbReference>
<dbReference type="OrthoDB" id="26855at2"/>
<keyword evidence="1" id="KW-0378">Hydrolase</keyword>
<protein>
    <submittedName>
        <fullName evidence="1">SGNH/GDSL hydrolase family protein</fullName>
    </submittedName>
</protein>
<organism evidence="1 2">
    <name type="scientific">Alicyclobacillus acidoterrestris (strain ATCC 49025 / DSM 3922 / CIP 106132 / NCIMB 13137 / GD3B)</name>
    <dbReference type="NCBI Taxonomy" id="1356854"/>
    <lineage>
        <taxon>Bacteria</taxon>
        <taxon>Bacillati</taxon>
        <taxon>Bacillota</taxon>
        <taxon>Bacilli</taxon>
        <taxon>Bacillales</taxon>
        <taxon>Alicyclobacillaceae</taxon>
        <taxon>Alicyclobacillus</taxon>
    </lineage>
</organism>
<dbReference type="eggNOG" id="COG2755">
    <property type="taxonomic scope" value="Bacteria"/>
</dbReference>
<reference evidence="2" key="1">
    <citation type="journal article" date="2022" name="G3 (Bethesda)">
        <title>Unveiling the complete genome sequence of Alicyclobacillus acidoterrestris DSM 3922T, a taint-producing strain.</title>
        <authorList>
            <person name="Leonardo I.C."/>
            <person name="Barreto Crespo M.T."/>
            <person name="Gaspar F.B."/>
        </authorList>
    </citation>
    <scope>NUCLEOTIDE SEQUENCE [LARGE SCALE GENOMIC DNA]</scope>
    <source>
        <strain evidence="2">DSM 3922</strain>
    </source>
</reference>
<evidence type="ECO:0000313" key="1">
    <source>
        <dbReference type="EMBL" id="UNO50336.1"/>
    </source>
</evidence>
<dbReference type="RefSeq" id="WP_021297143.1">
    <property type="nucleotide sequence ID" value="NZ_AURB01000145.1"/>
</dbReference>
<dbReference type="GO" id="GO:0016787">
    <property type="term" value="F:hydrolase activity"/>
    <property type="evidence" value="ECO:0007669"/>
    <property type="project" value="UniProtKB-KW"/>
</dbReference>
<dbReference type="STRING" id="1356854.N007_10450"/>
<accession>T0BUZ4</accession>
<dbReference type="Proteomes" id="UP000829401">
    <property type="component" value="Chromosome"/>
</dbReference>
<proteinExistence type="predicted"/>
<dbReference type="SUPFAM" id="SSF52266">
    <property type="entry name" value="SGNH hydrolase"/>
    <property type="match status" value="1"/>
</dbReference>